<evidence type="ECO:0000313" key="4">
    <source>
        <dbReference type="EMBL" id="GFS28216.1"/>
    </source>
</evidence>
<keyword evidence="2" id="KW-0812">Transmembrane</keyword>
<feature type="region of interest" description="Disordered" evidence="1">
    <location>
        <begin position="81"/>
        <end position="101"/>
    </location>
</feature>
<keyword evidence="5" id="KW-1185">Reference proteome</keyword>
<dbReference type="Proteomes" id="UP000886998">
    <property type="component" value="Unassembled WGS sequence"/>
</dbReference>
<keyword evidence="2" id="KW-0472">Membrane</keyword>
<comment type="caution">
    <text evidence="4">The sequence shown here is derived from an EMBL/GenBank/DDBJ whole genome shotgun (WGS) entry which is preliminary data.</text>
</comment>
<evidence type="ECO:0000256" key="2">
    <source>
        <dbReference type="SAM" id="Phobius"/>
    </source>
</evidence>
<name>A0A8X6M4X1_9ARAC</name>
<feature type="signal peptide" evidence="3">
    <location>
        <begin position="1"/>
        <end position="21"/>
    </location>
</feature>
<feature type="chain" id="PRO_5036461935" evidence="3">
    <location>
        <begin position="22"/>
        <end position="150"/>
    </location>
</feature>
<evidence type="ECO:0000313" key="5">
    <source>
        <dbReference type="Proteomes" id="UP000886998"/>
    </source>
</evidence>
<proteinExistence type="predicted"/>
<dbReference type="OrthoDB" id="10542289at2759"/>
<feature type="transmembrane region" description="Helical" evidence="2">
    <location>
        <begin position="120"/>
        <end position="144"/>
    </location>
</feature>
<reference evidence="4" key="1">
    <citation type="submission" date="2020-08" db="EMBL/GenBank/DDBJ databases">
        <title>Multicomponent nature underlies the extraordinary mechanical properties of spider dragline silk.</title>
        <authorList>
            <person name="Kono N."/>
            <person name="Nakamura H."/>
            <person name="Mori M."/>
            <person name="Yoshida Y."/>
            <person name="Ohtoshi R."/>
            <person name="Malay A.D."/>
            <person name="Moran D.A.P."/>
            <person name="Tomita M."/>
            <person name="Numata K."/>
            <person name="Arakawa K."/>
        </authorList>
    </citation>
    <scope>NUCLEOTIDE SEQUENCE</scope>
</reference>
<sequence>MPTNFISTFFQLHLFLLNAFSSSNLIKFNKRNILSSRTSNRHLFLSSSLATRVTFQPRGLNPYHFLPTPFDIEVNVSVNPGHPRVGGDTHPRNHGRNPPSSESYHRIYPLVFSGDLIRHWWTVSGAGIEIQFMFLLAFALFQLWKGEGIR</sequence>
<accession>A0A8X6M4X1</accession>
<organism evidence="4 5">
    <name type="scientific">Trichonephila inaurata madagascariensis</name>
    <dbReference type="NCBI Taxonomy" id="2747483"/>
    <lineage>
        <taxon>Eukaryota</taxon>
        <taxon>Metazoa</taxon>
        <taxon>Ecdysozoa</taxon>
        <taxon>Arthropoda</taxon>
        <taxon>Chelicerata</taxon>
        <taxon>Arachnida</taxon>
        <taxon>Araneae</taxon>
        <taxon>Araneomorphae</taxon>
        <taxon>Entelegynae</taxon>
        <taxon>Araneoidea</taxon>
        <taxon>Nephilidae</taxon>
        <taxon>Trichonephila</taxon>
        <taxon>Trichonephila inaurata</taxon>
    </lineage>
</organism>
<keyword evidence="3" id="KW-0732">Signal</keyword>
<gene>
    <name evidence="4" type="ORF">TNIN_185011</name>
</gene>
<dbReference type="EMBL" id="BMAV01023876">
    <property type="protein sequence ID" value="GFS28216.1"/>
    <property type="molecule type" value="Genomic_DNA"/>
</dbReference>
<protein>
    <submittedName>
        <fullName evidence="4">Uncharacterized protein</fullName>
    </submittedName>
</protein>
<evidence type="ECO:0000256" key="3">
    <source>
        <dbReference type="SAM" id="SignalP"/>
    </source>
</evidence>
<dbReference type="AlphaFoldDB" id="A0A8X6M4X1"/>
<evidence type="ECO:0000256" key="1">
    <source>
        <dbReference type="SAM" id="MobiDB-lite"/>
    </source>
</evidence>
<keyword evidence="2" id="KW-1133">Transmembrane helix</keyword>